<evidence type="ECO:0000313" key="9">
    <source>
        <dbReference type="Proteomes" id="UP000663860"/>
    </source>
</evidence>
<feature type="region of interest" description="Disordered" evidence="7">
    <location>
        <begin position="150"/>
        <end position="172"/>
    </location>
</feature>
<dbReference type="Gene3D" id="3.90.176.10">
    <property type="entry name" value="Toxin ADP-ribosyltransferase, Chain A, domain 1"/>
    <property type="match status" value="1"/>
</dbReference>
<comment type="similarity">
    <text evidence="1 6">Belongs to the Arg-specific ADP-ribosyltransferase family.</text>
</comment>
<name>A0A814NGP2_9BILA</name>
<organism evidence="8 9">
    <name type="scientific">Adineta steineri</name>
    <dbReference type="NCBI Taxonomy" id="433720"/>
    <lineage>
        <taxon>Eukaryota</taxon>
        <taxon>Metazoa</taxon>
        <taxon>Spiralia</taxon>
        <taxon>Gnathifera</taxon>
        <taxon>Rotifera</taxon>
        <taxon>Eurotatoria</taxon>
        <taxon>Bdelloidea</taxon>
        <taxon>Adinetida</taxon>
        <taxon>Adinetidae</taxon>
        <taxon>Adineta</taxon>
    </lineage>
</organism>
<reference evidence="8" key="1">
    <citation type="submission" date="2021-02" db="EMBL/GenBank/DDBJ databases">
        <authorList>
            <person name="Nowell W R."/>
        </authorList>
    </citation>
    <scope>NUCLEOTIDE SEQUENCE</scope>
</reference>
<evidence type="ECO:0000256" key="5">
    <source>
        <dbReference type="ARBA" id="ARBA00047597"/>
    </source>
</evidence>
<keyword evidence="4" id="KW-0548">Nucleotidyltransferase</keyword>
<evidence type="ECO:0000256" key="4">
    <source>
        <dbReference type="ARBA" id="ARBA00022695"/>
    </source>
</evidence>
<comment type="catalytic activity">
    <reaction evidence="5 6">
        <text>L-arginyl-[protein] + NAD(+) = N(omega)-(ADP-D-ribosyl)-L-arginyl-[protein] + nicotinamide + H(+)</text>
        <dbReference type="Rhea" id="RHEA:19149"/>
        <dbReference type="Rhea" id="RHEA-COMP:10532"/>
        <dbReference type="Rhea" id="RHEA-COMP:15087"/>
        <dbReference type="ChEBI" id="CHEBI:15378"/>
        <dbReference type="ChEBI" id="CHEBI:17154"/>
        <dbReference type="ChEBI" id="CHEBI:29965"/>
        <dbReference type="ChEBI" id="CHEBI:57540"/>
        <dbReference type="ChEBI" id="CHEBI:142554"/>
        <dbReference type="EC" id="2.4.2.31"/>
    </reaction>
</comment>
<evidence type="ECO:0000256" key="3">
    <source>
        <dbReference type="ARBA" id="ARBA00022679"/>
    </source>
</evidence>
<sequence>MRLVGSKEDEQIWRSKVPTLGPFCLLLWDDPLNTRLKVNIELYRGANLTPEQITNYEEMAKKQGEYGSFQGFSSCSRSRAKAQAFGNALLIMQVQMAFIADLTPFSEYPDEEEELVTPGVCFRVLRVDFDRKNKQHLIYLELRQRWSNADQSHLQNNSTSNRTKDAYDAAADDDDDLAARDEDLDDDLDDLDYLRDLRSTRARTRDALGGLRRRHDRLAALRDLRDAALADLADAADRRLLNDAGLDDRLDRLAAEYDRDGRCIKNN</sequence>
<evidence type="ECO:0000256" key="1">
    <source>
        <dbReference type="ARBA" id="ARBA00009558"/>
    </source>
</evidence>
<evidence type="ECO:0000256" key="2">
    <source>
        <dbReference type="ARBA" id="ARBA00022676"/>
    </source>
</evidence>
<dbReference type="EMBL" id="CAJNOE010000253">
    <property type="protein sequence ID" value="CAF1092801.1"/>
    <property type="molecule type" value="Genomic_DNA"/>
</dbReference>
<dbReference type="AlphaFoldDB" id="A0A814NGP2"/>
<comment type="caution">
    <text evidence="8">The sequence shown here is derived from an EMBL/GenBank/DDBJ whole genome shotgun (WGS) entry which is preliminary data.</text>
</comment>
<dbReference type="InterPro" id="IPR000768">
    <property type="entry name" value="ART"/>
</dbReference>
<dbReference type="GO" id="GO:0106274">
    <property type="term" value="F:NAD+-protein-arginine ADP-ribosyltransferase activity"/>
    <property type="evidence" value="ECO:0007669"/>
    <property type="project" value="UniProtKB-EC"/>
</dbReference>
<keyword evidence="3 6" id="KW-0808">Transferase</keyword>
<keyword evidence="6" id="KW-0520">NAD</keyword>
<proteinExistence type="inferred from homology"/>
<evidence type="ECO:0000256" key="6">
    <source>
        <dbReference type="RuleBase" id="RU361228"/>
    </source>
</evidence>
<gene>
    <name evidence="8" type="ORF">IZO911_LOCUS22595</name>
</gene>
<evidence type="ECO:0000256" key="7">
    <source>
        <dbReference type="SAM" id="MobiDB-lite"/>
    </source>
</evidence>
<keyword evidence="2 6" id="KW-0328">Glycosyltransferase</keyword>
<evidence type="ECO:0000313" key="8">
    <source>
        <dbReference type="EMBL" id="CAF1092801.1"/>
    </source>
</evidence>
<dbReference type="PROSITE" id="PS51996">
    <property type="entry name" value="TR_MART"/>
    <property type="match status" value="1"/>
</dbReference>
<dbReference type="GO" id="GO:0016779">
    <property type="term" value="F:nucleotidyltransferase activity"/>
    <property type="evidence" value="ECO:0007669"/>
    <property type="project" value="UniProtKB-KW"/>
</dbReference>
<dbReference type="Pfam" id="PF01129">
    <property type="entry name" value="ART"/>
    <property type="match status" value="1"/>
</dbReference>
<feature type="compositionally biased region" description="Polar residues" evidence="7">
    <location>
        <begin position="150"/>
        <end position="161"/>
    </location>
</feature>
<keyword evidence="6" id="KW-0521">NADP</keyword>
<accession>A0A814NGP2</accession>
<dbReference type="Proteomes" id="UP000663860">
    <property type="component" value="Unassembled WGS sequence"/>
</dbReference>
<dbReference type="SUPFAM" id="SSF56399">
    <property type="entry name" value="ADP-ribosylation"/>
    <property type="match status" value="1"/>
</dbReference>
<dbReference type="EC" id="2.4.2.31" evidence="6"/>
<protein>
    <recommendedName>
        <fullName evidence="6">NAD(P)(+)--arginine ADP-ribosyltransferase</fullName>
        <ecNumber evidence="6">2.4.2.31</ecNumber>
    </recommendedName>
    <alternativeName>
        <fullName evidence="6">Mono(ADP-ribosyl)transferase</fullName>
    </alternativeName>
</protein>